<sequence>MKKNETENQNRRPPVVVVMGHIDHGKTKILDWYRQTKVVEEESGGITQHIGAYEVEHNGKRVTFIDTPGHEAFSKMRSRGARVADLAILVVAAEEGVKPQTKEAIEIIKENKLPFVVALNKIDRPEANPERVKQDLAKEEVLVESYGGKIPAVEVSAKTGQGMEELLEVLLLASELEELSANPEKLAEGVVIEAHRDPKRGVTSTLLVRDGTLKKQNVLVVGRSVETIKILEDFRGQPASEVLPSSPVLVSGLSQMPAVGDSFRAFGNRGAAEKYVQALPEEEIKAKPIYLHVEGEEKPIFNIILKADVAGSKEVLEEELKKIQSDAVGINIIRSEVGDVNESDAKLAIATKLVTIIGFKVKIDASARDLIKDANIHTVMGEIIYEVLDEVKKRITEIIPPEIKRVDIGRAKILKLFKKDGNKQIVGGRIEEGAIRKETPVEIQRDKNIVGGGRILQLQHNKVDVAEVEKGSEFGALIDSPLTIQEGDVLIIYTEETTQRAV</sequence>
<dbReference type="SUPFAM" id="SSF52540">
    <property type="entry name" value="P-loop containing nucleoside triphosphate hydrolases"/>
    <property type="match status" value="1"/>
</dbReference>
<dbReference type="InterPro" id="IPR023115">
    <property type="entry name" value="TIF_IF2_dom3"/>
</dbReference>
<dbReference type="FunFam" id="3.40.50.300:FF:000019">
    <property type="entry name" value="Translation initiation factor IF-2"/>
    <property type="match status" value="1"/>
</dbReference>
<dbReference type="GO" id="GO:0005525">
    <property type="term" value="F:GTP binding"/>
    <property type="evidence" value="ECO:0007669"/>
    <property type="project" value="UniProtKB-KW"/>
</dbReference>
<keyword evidence="4" id="KW-0547">Nucleotide-binding</keyword>
<organism evidence="10 11">
    <name type="scientific">Candidatus Sungiibacteriota bacterium</name>
    <dbReference type="NCBI Taxonomy" id="2750080"/>
    <lineage>
        <taxon>Bacteria</taxon>
        <taxon>Candidatus Sungiibacteriota</taxon>
    </lineage>
</organism>
<dbReference type="InterPro" id="IPR053905">
    <property type="entry name" value="EF-G-like_DII"/>
</dbReference>
<comment type="similarity">
    <text evidence="1 8">Belongs to the TRAFAC class translation factor GTPase superfamily. Classic translation factor GTPase family. IF-2 subfamily.</text>
</comment>
<dbReference type="CDD" id="cd01887">
    <property type="entry name" value="IF2_eIF5B"/>
    <property type="match status" value="1"/>
</dbReference>
<evidence type="ECO:0000256" key="7">
    <source>
        <dbReference type="NCBIfam" id="TIGR00487"/>
    </source>
</evidence>
<keyword evidence="6" id="KW-0342">GTP-binding</keyword>
<evidence type="ECO:0000256" key="6">
    <source>
        <dbReference type="ARBA" id="ARBA00023134"/>
    </source>
</evidence>
<dbReference type="NCBIfam" id="TIGR00231">
    <property type="entry name" value="small_GTP"/>
    <property type="match status" value="1"/>
</dbReference>
<gene>
    <name evidence="10" type="primary">infB</name>
    <name evidence="10" type="ORF">HYW89_01280</name>
</gene>
<dbReference type="EMBL" id="CP066690">
    <property type="protein sequence ID" value="QQG45549.1"/>
    <property type="molecule type" value="Genomic_DNA"/>
</dbReference>
<dbReference type="NCBIfam" id="TIGR00487">
    <property type="entry name" value="IF-2"/>
    <property type="match status" value="1"/>
</dbReference>
<dbReference type="InterPro" id="IPR000795">
    <property type="entry name" value="T_Tr_GTP-bd_dom"/>
</dbReference>
<dbReference type="GO" id="GO:0005737">
    <property type="term" value="C:cytoplasm"/>
    <property type="evidence" value="ECO:0007669"/>
    <property type="project" value="UniProtKB-UniRule"/>
</dbReference>
<keyword evidence="5 8" id="KW-0648">Protein biosynthesis</keyword>
<evidence type="ECO:0000256" key="2">
    <source>
        <dbReference type="ARBA" id="ARBA00020675"/>
    </source>
</evidence>
<dbReference type="GO" id="GO:0003743">
    <property type="term" value="F:translation initiation factor activity"/>
    <property type="evidence" value="ECO:0007669"/>
    <property type="project" value="UniProtKB-UniRule"/>
</dbReference>
<dbReference type="Pfam" id="PF11987">
    <property type="entry name" value="IF-2"/>
    <property type="match status" value="1"/>
</dbReference>
<dbReference type="Pfam" id="PF00009">
    <property type="entry name" value="GTP_EFTU"/>
    <property type="match status" value="1"/>
</dbReference>
<dbReference type="InterPro" id="IPR015760">
    <property type="entry name" value="TIF_IF2"/>
</dbReference>
<dbReference type="PROSITE" id="PS51722">
    <property type="entry name" value="G_TR_2"/>
    <property type="match status" value="1"/>
</dbReference>
<dbReference type="SUPFAM" id="SSF50447">
    <property type="entry name" value="Translation proteins"/>
    <property type="match status" value="2"/>
</dbReference>
<dbReference type="SUPFAM" id="SSF52156">
    <property type="entry name" value="Initiation factor IF2/eIF5b, domain 3"/>
    <property type="match status" value="1"/>
</dbReference>
<feature type="domain" description="Tr-type G" evidence="9">
    <location>
        <begin position="11"/>
        <end position="180"/>
    </location>
</feature>
<dbReference type="InterPro" id="IPR005225">
    <property type="entry name" value="Small_GTP-bd"/>
</dbReference>
<evidence type="ECO:0000256" key="1">
    <source>
        <dbReference type="ARBA" id="ARBA00007733"/>
    </source>
</evidence>
<dbReference type="AlphaFoldDB" id="A0A7T5RK14"/>
<protein>
    <recommendedName>
        <fullName evidence="2 7">Translation initiation factor IF-2</fullName>
    </recommendedName>
</protein>
<name>A0A7T5RK14_9BACT</name>
<evidence type="ECO:0000313" key="10">
    <source>
        <dbReference type="EMBL" id="QQG45549.1"/>
    </source>
</evidence>
<reference evidence="10 11" key="1">
    <citation type="submission" date="2020-07" db="EMBL/GenBank/DDBJ databases">
        <title>Huge and variable diversity of episymbiotic CPR bacteria and DPANN archaea in groundwater ecosystems.</title>
        <authorList>
            <person name="He C.Y."/>
            <person name="Keren R."/>
            <person name="Whittaker M."/>
            <person name="Farag I.F."/>
            <person name="Doudna J."/>
            <person name="Cate J.H.D."/>
            <person name="Banfield J.F."/>
        </authorList>
    </citation>
    <scope>NUCLEOTIDE SEQUENCE [LARGE SCALE GENOMIC DNA]</scope>
    <source>
        <strain evidence="10">NC_groundwater_541_Ag_S-0.1um_46_50</strain>
    </source>
</reference>
<dbReference type="Gene3D" id="3.40.50.10050">
    <property type="entry name" value="Translation initiation factor IF- 2, domain 3"/>
    <property type="match status" value="1"/>
</dbReference>
<dbReference type="InterPro" id="IPR027417">
    <property type="entry name" value="P-loop_NTPase"/>
</dbReference>
<evidence type="ECO:0000259" key="9">
    <source>
        <dbReference type="PROSITE" id="PS51722"/>
    </source>
</evidence>
<dbReference type="FunFam" id="3.40.50.10050:FF:000001">
    <property type="entry name" value="Translation initiation factor IF-2"/>
    <property type="match status" value="1"/>
</dbReference>
<evidence type="ECO:0000313" key="11">
    <source>
        <dbReference type="Proteomes" id="UP000595618"/>
    </source>
</evidence>
<dbReference type="InterPro" id="IPR009000">
    <property type="entry name" value="Transl_B-barrel_sf"/>
</dbReference>
<dbReference type="Gene3D" id="2.40.30.10">
    <property type="entry name" value="Translation factors"/>
    <property type="match status" value="2"/>
</dbReference>
<dbReference type="PANTHER" id="PTHR43381">
    <property type="entry name" value="TRANSLATION INITIATION FACTOR IF-2-RELATED"/>
    <property type="match status" value="1"/>
</dbReference>
<evidence type="ECO:0000256" key="3">
    <source>
        <dbReference type="ARBA" id="ARBA00022540"/>
    </source>
</evidence>
<comment type="function">
    <text evidence="8">One of the essential components for the initiation of protein synthesis. Protects formylmethionyl-tRNA from spontaneous hydrolysis and promotes its binding to the 30S ribosomal subunits. Also involved in the hydrolysis of GTP during the formation of the 70S ribosomal complex.</text>
</comment>
<dbReference type="Pfam" id="PF22042">
    <property type="entry name" value="EF-G_D2"/>
    <property type="match status" value="1"/>
</dbReference>
<dbReference type="InterPro" id="IPR036925">
    <property type="entry name" value="TIF_IF2_dom3_sf"/>
</dbReference>
<dbReference type="Proteomes" id="UP000595618">
    <property type="component" value="Chromosome"/>
</dbReference>
<keyword evidence="3 8" id="KW-0396">Initiation factor</keyword>
<proteinExistence type="inferred from homology"/>
<evidence type="ECO:0000256" key="4">
    <source>
        <dbReference type="ARBA" id="ARBA00022741"/>
    </source>
</evidence>
<dbReference type="GO" id="GO:0003924">
    <property type="term" value="F:GTPase activity"/>
    <property type="evidence" value="ECO:0007669"/>
    <property type="project" value="InterPro"/>
</dbReference>
<dbReference type="Gene3D" id="3.40.50.300">
    <property type="entry name" value="P-loop containing nucleotide triphosphate hydrolases"/>
    <property type="match status" value="1"/>
</dbReference>
<evidence type="ECO:0000256" key="8">
    <source>
        <dbReference type="RuleBase" id="RU000644"/>
    </source>
</evidence>
<accession>A0A7T5RK14</accession>
<dbReference type="PANTHER" id="PTHR43381:SF4">
    <property type="entry name" value="EUKARYOTIC TRANSLATION INITIATION FACTOR 5B"/>
    <property type="match status" value="1"/>
</dbReference>
<evidence type="ECO:0000256" key="5">
    <source>
        <dbReference type="ARBA" id="ARBA00022917"/>
    </source>
</evidence>
<dbReference type="InterPro" id="IPR000178">
    <property type="entry name" value="TF_IF2_bacterial-like"/>
</dbReference>